<evidence type="ECO:0000256" key="4">
    <source>
        <dbReference type="ARBA" id="ARBA00022989"/>
    </source>
</evidence>
<feature type="transmembrane region" description="Helical" evidence="7">
    <location>
        <begin position="205"/>
        <end position="237"/>
    </location>
</feature>
<dbReference type="Proteomes" id="UP000657385">
    <property type="component" value="Unassembled WGS sequence"/>
</dbReference>
<accession>A0A931B252</accession>
<feature type="transmembrane region" description="Helical" evidence="7">
    <location>
        <begin position="65"/>
        <end position="85"/>
    </location>
</feature>
<feature type="transmembrane region" description="Helical" evidence="7">
    <location>
        <begin position="27"/>
        <end position="44"/>
    </location>
</feature>
<reference evidence="8" key="1">
    <citation type="submission" date="2020-11" db="EMBL/GenBank/DDBJ databases">
        <title>Isolation and identification of active actinomycetes.</title>
        <authorList>
            <person name="Yu B."/>
        </authorList>
    </citation>
    <scope>NUCLEOTIDE SEQUENCE</scope>
    <source>
        <strain evidence="8">NEAU-YB345</strain>
    </source>
</reference>
<feature type="transmembrane region" description="Helical" evidence="7">
    <location>
        <begin position="257"/>
        <end position="279"/>
    </location>
</feature>
<organism evidence="8 9">
    <name type="scientific">Streptacidiphilus fuscans</name>
    <dbReference type="NCBI Taxonomy" id="2789292"/>
    <lineage>
        <taxon>Bacteria</taxon>
        <taxon>Bacillati</taxon>
        <taxon>Actinomycetota</taxon>
        <taxon>Actinomycetes</taxon>
        <taxon>Kitasatosporales</taxon>
        <taxon>Streptomycetaceae</taxon>
        <taxon>Streptacidiphilus</taxon>
    </lineage>
</organism>
<feature type="transmembrane region" description="Helical" evidence="7">
    <location>
        <begin position="172"/>
        <end position="193"/>
    </location>
</feature>
<dbReference type="Pfam" id="PF09678">
    <property type="entry name" value="Caa3_CtaG"/>
    <property type="match status" value="1"/>
</dbReference>
<evidence type="ECO:0000256" key="1">
    <source>
        <dbReference type="ARBA" id="ARBA00004651"/>
    </source>
</evidence>
<keyword evidence="5 7" id="KW-0472">Membrane</keyword>
<evidence type="ECO:0000256" key="5">
    <source>
        <dbReference type="ARBA" id="ARBA00023136"/>
    </source>
</evidence>
<proteinExistence type="predicted"/>
<keyword evidence="4 7" id="KW-1133">Transmembrane helix</keyword>
<feature type="transmembrane region" description="Helical" evidence="7">
    <location>
        <begin position="140"/>
        <end position="160"/>
    </location>
</feature>
<keyword evidence="2" id="KW-1003">Cell membrane</keyword>
<feature type="compositionally biased region" description="Low complexity" evidence="6">
    <location>
        <begin position="300"/>
        <end position="338"/>
    </location>
</feature>
<evidence type="ECO:0000256" key="6">
    <source>
        <dbReference type="SAM" id="MobiDB-lite"/>
    </source>
</evidence>
<dbReference type="EMBL" id="JADPRT010000006">
    <property type="protein sequence ID" value="MBF9069805.1"/>
    <property type="molecule type" value="Genomic_DNA"/>
</dbReference>
<dbReference type="InterPro" id="IPR019108">
    <property type="entry name" value="Caa3_assmbl_CtaG-rel"/>
</dbReference>
<comment type="caution">
    <text evidence="8">The sequence shown here is derived from an EMBL/GenBank/DDBJ whole genome shotgun (WGS) entry which is preliminary data.</text>
</comment>
<feature type="region of interest" description="Disordered" evidence="6">
    <location>
        <begin position="300"/>
        <end position="366"/>
    </location>
</feature>
<feature type="compositionally biased region" description="Basic and acidic residues" evidence="6">
    <location>
        <begin position="348"/>
        <end position="366"/>
    </location>
</feature>
<feature type="transmembrane region" description="Helical" evidence="7">
    <location>
        <begin position="97"/>
        <end position="119"/>
    </location>
</feature>
<sequence>MHVALGYAGPPAWTLSRVLGSWQLEPAVVTISLVAAVAYLIGVVRVGRSGVGRSGGGSWPLQRTVAFFGGLALWIVVCCSGLGVYERYLFTDRAVQAVLLLMVVPLLLALGAPVSLLVQALPERLRPRLEAALAGRVSRVLMFPLVSTVVLIVPPWLFYFTSWYQNSLTSSAWNIAFHLGFVAFGLAYFWPRLQIDPVPHHYHPLLGVLITIAEVIFDAALGFVLVFGGHLLASHYWDSLHRPWGWTPEQDQKWGGAVLWGLGDIAGVPFMVALIIRVVKEERLRTRAVDEELDRIEQEAASAAPVTVASTSGSGTGSATGSATEADKVAPAAPVAVPEQPETSRPWWETDPRLAHRYGSARDAED</sequence>
<protein>
    <submittedName>
        <fullName evidence="8">Cytochrome c oxidase assembly protein</fullName>
    </submittedName>
</protein>
<comment type="subcellular location">
    <subcellularLocation>
        <location evidence="1">Cell membrane</location>
        <topology evidence="1">Multi-pass membrane protein</topology>
    </subcellularLocation>
</comment>
<dbReference type="RefSeq" id="WP_196194950.1">
    <property type="nucleotide sequence ID" value="NZ_JADPRT010000006.1"/>
</dbReference>
<keyword evidence="3 7" id="KW-0812">Transmembrane</keyword>
<dbReference type="AlphaFoldDB" id="A0A931B252"/>
<evidence type="ECO:0000256" key="3">
    <source>
        <dbReference type="ARBA" id="ARBA00022692"/>
    </source>
</evidence>
<evidence type="ECO:0000256" key="7">
    <source>
        <dbReference type="SAM" id="Phobius"/>
    </source>
</evidence>
<keyword evidence="9" id="KW-1185">Reference proteome</keyword>
<evidence type="ECO:0000313" key="9">
    <source>
        <dbReference type="Proteomes" id="UP000657385"/>
    </source>
</evidence>
<dbReference type="GO" id="GO:0005886">
    <property type="term" value="C:plasma membrane"/>
    <property type="evidence" value="ECO:0007669"/>
    <property type="project" value="UniProtKB-SubCell"/>
</dbReference>
<evidence type="ECO:0000313" key="8">
    <source>
        <dbReference type="EMBL" id="MBF9069805.1"/>
    </source>
</evidence>
<gene>
    <name evidence="8" type="ORF">I2501_17425</name>
</gene>
<name>A0A931B252_9ACTN</name>
<evidence type="ECO:0000256" key="2">
    <source>
        <dbReference type="ARBA" id="ARBA00022475"/>
    </source>
</evidence>